<keyword evidence="3 6" id="KW-0418">Kinase</keyword>
<dbReference type="EMBL" id="JAAIUW010000003">
    <property type="protein sequence ID" value="KAF7837983.1"/>
    <property type="molecule type" value="Genomic_DNA"/>
</dbReference>
<dbReference type="InterPro" id="IPR011009">
    <property type="entry name" value="Kinase-like_dom_sf"/>
</dbReference>
<evidence type="ECO:0000256" key="2">
    <source>
        <dbReference type="ARBA" id="ARBA00022741"/>
    </source>
</evidence>
<proteinExistence type="predicted"/>
<dbReference type="Gene3D" id="3.30.200.20">
    <property type="entry name" value="Phosphorylase Kinase, domain 1"/>
    <property type="match status" value="1"/>
</dbReference>
<keyword evidence="5" id="KW-0812">Transmembrane</keyword>
<keyword evidence="2" id="KW-0547">Nucleotide-binding</keyword>
<feature type="transmembrane region" description="Helical" evidence="5">
    <location>
        <begin position="29"/>
        <end position="51"/>
    </location>
</feature>
<dbReference type="InterPro" id="IPR052059">
    <property type="entry name" value="CR_Ser/Thr_kinase"/>
</dbReference>
<dbReference type="Proteomes" id="UP000634136">
    <property type="component" value="Unassembled WGS sequence"/>
</dbReference>
<dbReference type="SUPFAM" id="SSF56112">
    <property type="entry name" value="Protein kinase-like (PK-like)"/>
    <property type="match status" value="1"/>
</dbReference>
<organism evidence="6 7">
    <name type="scientific">Senna tora</name>
    <dbReference type="NCBI Taxonomy" id="362788"/>
    <lineage>
        <taxon>Eukaryota</taxon>
        <taxon>Viridiplantae</taxon>
        <taxon>Streptophyta</taxon>
        <taxon>Embryophyta</taxon>
        <taxon>Tracheophyta</taxon>
        <taxon>Spermatophyta</taxon>
        <taxon>Magnoliopsida</taxon>
        <taxon>eudicotyledons</taxon>
        <taxon>Gunneridae</taxon>
        <taxon>Pentapetalae</taxon>
        <taxon>rosids</taxon>
        <taxon>fabids</taxon>
        <taxon>Fabales</taxon>
        <taxon>Fabaceae</taxon>
        <taxon>Caesalpinioideae</taxon>
        <taxon>Cassia clade</taxon>
        <taxon>Senna</taxon>
    </lineage>
</organism>
<evidence type="ECO:0000313" key="6">
    <source>
        <dbReference type="EMBL" id="KAF7837983.1"/>
    </source>
</evidence>
<dbReference type="OrthoDB" id="1741403at2759"/>
<gene>
    <name evidence="6" type="ORF">G2W53_006465</name>
</gene>
<evidence type="ECO:0000256" key="1">
    <source>
        <dbReference type="ARBA" id="ARBA00022679"/>
    </source>
</evidence>
<dbReference type="GO" id="GO:0005524">
    <property type="term" value="F:ATP binding"/>
    <property type="evidence" value="ECO:0007669"/>
    <property type="project" value="UniProtKB-KW"/>
</dbReference>
<keyword evidence="1" id="KW-0808">Transferase</keyword>
<sequence>MMGFVTAVEPPSSYSQVIQIPLPLHYSGALFFLLGAIAVLIILLVFVLVFGKRIKPTATKKTNNPIKTNNGSMEFFSGSLGEIGYFDFQTLKKATMDFHPGNLLGSGGFGPVYLAWKLYQKSCLLDLVDPKLRAHGFVEKDVLQAIHVALLCLQPHGKLRPPMSDIVALLTFKIEMIVFWLHFSSLPVLVMTYERFHNTRIEAVNHSLFIKGSVVVKARQVVGAAAATTTTLVSIKVICCLQCLPGNCNNIVGPKTSQEQKAQQKCELR</sequence>
<evidence type="ECO:0000313" key="7">
    <source>
        <dbReference type="Proteomes" id="UP000634136"/>
    </source>
</evidence>
<keyword evidence="5" id="KW-0472">Membrane</keyword>
<keyword evidence="6" id="KW-0675">Receptor</keyword>
<accession>A0A834X3P9</accession>
<dbReference type="PANTHER" id="PTHR47973">
    <property type="entry name" value="CYSTEINE-RICH RECEPTOR-LIKE PROTEIN KINASE 3"/>
    <property type="match status" value="1"/>
</dbReference>
<keyword evidence="7" id="KW-1185">Reference proteome</keyword>
<comment type="caution">
    <text evidence="6">The sequence shown here is derived from an EMBL/GenBank/DDBJ whole genome shotgun (WGS) entry which is preliminary data.</text>
</comment>
<keyword evidence="5" id="KW-1133">Transmembrane helix</keyword>
<dbReference type="GO" id="GO:0016301">
    <property type="term" value="F:kinase activity"/>
    <property type="evidence" value="ECO:0007669"/>
    <property type="project" value="UniProtKB-KW"/>
</dbReference>
<evidence type="ECO:0000256" key="5">
    <source>
        <dbReference type="SAM" id="Phobius"/>
    </source>
</evidence>
<dbReference type="AlphaFoldDB" id="A0A834X3P9"/>
<protein>
    <submittedName>
        <fullName evidence="6">Putative LRR receptor-like serine/threonine-protein kinase</fullName>
    </submittedName>
</protein>
<evidence type="ECO:0000256" key="4">
    <source>
        <dbReference type="ARBA" id="ARBA00022840"/>
    </source>
</evidence>
<evidence type="ECO:0000256" key="3">
    <source>
        <dbReference type="ARBA" id="ARBA00022777"/>
    </source>
</evidence>
<name>A0A834X3P9_9FABA</name>
<reference evidence="6" key="1">
    <citation type="submission" date="2020-09" db="EMBL/GenBank/DDBJ databases">
        <title>Genome-Enabled Discovery of Anthraquinone Biosynthesis in Senna tora.</title>
        <authorList>
            <person name="Kang S.-H."/>
            <person name="Pandey R.P."/>
            <person name="Lee C.-M."/>
            <person name="Sim J.-S."/>
            <person name="Jeong J.-T."/>
            <person name="Choi B.-S."/>
            <person name="Jung M."/>
            <person name="Ginzburg D."/>
            <person name="Zhao K."/>
            <person name="Won S.Y."/>
            <person name="Oh T.-J."/>
            <person name="Yu Y."/>
            <person name="Kim N.-H."/>
            <person name="Lee O.R."/>
            <person name="Lee T.-H."/>
            <person name="Bashyal P."/>
            <person name="Kim T.-S."/>
            <person name="Lee W.-H."/>
            <person name="Kawkins C."/>
            <person name="Kim C.-K."/>
            <person name="Kim J.S."/>
            <person name="Ahn B.O."/>
            <person name="Rhee S.Y."/>
            <person name="Sohng J.K."/>
        </authorList>
    </citation>
    <scope>NUCLEOTIDE SEQUENCE</scope>
    <source>
        <tissue evidence="6">Leaf</tissue>
    </source>
</reference>
<keyword evidence="4" id="KW-0067">ATP-binding</keyword>